<gene>
    <name evidence="4" type="ORF">JCGZ_13439</name>
</gene>
<dbReference type="KEGG" id="jcu:105638592"/>
<dbReference type="Pfam" id="PF01535">
    <property type="entry name" value="PPR"/>
    <property type="match status" value="4"/>
</dbReference>
<evidence type="ECO:0000313" key="5">
    <source>
        <dbReference type="Proteomes" id="UP000027138"/>
    </source>
</evidence>
<accession>A0A067KN07</accession>
<feature type="repeat" description="PPR" evidence="3">
    <location>
        <begin position="373"/>
        <end position="407"/>
    </location>
</feature>
<dbReference type="NCBIfam" id="TIGR00756">
    <property type="entry name" value="PPR"/>
    <property type="match status" value="6"/>
</dbReference>
<dbReference type="PANTHER" id="PTHR47447">
    <property type="entry name" value="OS03G0856100 PROTEIN"/>
    <property type="match status" value="1"/>
</dbReference>
<keyword evidence="2" id="KW-0677">Repeat</keyword>
<dbReference type="PANTHER" id="PTHR47447:SF17">
    <property type="entry name" value="OS12G0638900 PROTEIN"/>
    <property type="match status" value="1"/>
</dbReference>
<organism evidence="4 5">
    <name type="scientific">Jatropha curcas</name>
    <name type="common">Barbados nut</name>
    <dbReference type="NCBI Taxonomy" id="180498"/>
    <lineage>
        <taxon>Eukaryota</taxon>
        <taxon>Viridiplantae</taxon>
        <taxon>Streptophyta</taxon>
        <taxon>Embryophyta</taxon>
        <taxon>Tracheophyta</taxon>
        <taxon>Spermatophyta</taxon>
        <taxon>Magnoliopsida</taxon>
        <taxon>eudicotyledons</taxon>
        <taxon>Gunneridae</taxon>
        <taxon>Pentapetalae</taxon>
        <taxon>rosids</taxon>
        <taxon>fabids</taxon>
        <taxon>Malpighiales</taxon>
        <taxon>Euphorbiaceae</taxon>
        <taxon>Crotonoideae</taxon>
        <taxon>Jatropheae</taxon>
        <taxon>Jatropha</taxon>
    </lineage>
</organism>
<name>A0A067KN07_JATCU</name>
<dbReference type="PROSITE" id="PS51375">
    <property type="entry name" value="PPR"/>
    <property type="match status" value="8"/>
</dbReference>
<feature type="repeat" description="PPR" evidence="3">
    <location>
        <begin position="513"/>
        <end position="547"/>
    </location>
</feature>
<protein>
    <recommendedName>
        <fullName evidence="6">Pentacotripeptide-repeat region of PRORP domain-containing protein</fullName>
    </recommendedName>
</protein>
<proteinExistence type="inferred from homology"/>
<feature type="repeat" description="PPR" evidence="3">
    <location>
        <begin position="303"/>
        <end position="337"/>
    </location>
</feature>
<sequence>MALLQRIIPSLFFRPVKSSGYSSLCSPWFAVIRFLHNGTKPESDIVVNAICDSLRRGYNWDTLSRNFDYVEVNHFLVENVLLELKEPTDAKRALGFFHWSAQRKDFAHEVNSYCLMVNILVRAQLIKDAQALLESVLKKTIGDSSKFLVVDSLLSSYRIAISSPVVFNLLVQAYAKLRLFEIGFEVCCYLEEHGFTLSLTSFNILIHVVQKSDNTSLVWKIYEHMIQKRIYPNEATIKTMINALCKEGKLQTIVGILDKIHGKRCSPSVIVNAYLVFKILEEGRTEIGMALLKGILQKNMILDTIAYSFVVYAKVRFGNMDSAMEIYEEMLRRGFNANSFLYTSFIESYCDGGKIEEANRLFEDMENMDLKPYAETFNFLVEGCAKAGRVEESLSYCKKMIERGLIPSLVAFNIMVAKLCETGQVKQADELLTHILDSGFIANEVTYSHLINGYGRDNQIQEVLKLYYEMEYRALCPGLLAFTSLIRSLCHCGKVEQAEKYLRIMKGHSLNPNEEIYEALITGHFKKGDKTSAVQLYNEMISKGLKPCCIYDFVPSS</sequence>
<evidence type="ECO:0000256" key="1">
    <source>
        <dbReference type="ARBA" id="ARBA00007626"/>
    </source>
</evidence>
<dbReference type="Pfam" id="PF13041">
    <property type="entry name" value="PPR_2"/>
    <property type="match status" value="3"/>
</dbReference>
<feature type="repeat" description="PPR" evidence="3">
    <location>
        <begin position="233"/>
        <end position="267"/>
    </location>
</feature>
<keyword evidence="5" id="KW-1185">Reference proteome</keyword>
<dbReference type="OrthoDB" id="185373at2759"/>
<dbReference type="AlphaFoldDB" id="A0A067KN07"/>
<dbReference type="EMBL" id="KK914553">
    <property type="protein sequence ID" value="KDP33174.1"/>
    <property type="molecule type" value="Genomic_DNA"/>
</dbReference>
<comment type="similarity">
    <text evidence="1">Belongs to the PPR family. P subfamily.</text>
</comment>
<dbReference type="InterPro" id="IPR002885">
    <property type="entry name" value="PPR_rpt"/>
</dbReference>
<feature type="repeat" description="PPR" evidence="3">
    <location>
        <begin position="408"/>
        <end position="442"/>
    </location>
</feature>
<evidence type="ECO:0000256" key="2">
    <source>
        <dbReference type="ARBA" id="ARBA00022737"/>
    </source>
</evidence>
<feature type="repeat" description="PPR" evidence="3">
    <location>
        <begin position="338"/>
        <end position="372"/>
    </location>
</feature>
<dbReference type="Gene3D" id="1.25.40.10">
    <property type="entry name" value="Tetratricopeptide repeat domain"/>
    <property type="match status" value="4"/>
</dbReference>
<dbReference type="SUPFAM" id="SSF81901">
    <property type="entry name" value="HCP-like"/>
    <property type="match status" value="1"/>
</dbReference>
<dbReference type="Proteomes" id="UP000027138">
    <property type="component" value="Unassembled WGS sequence"/>
</dbReference>
<feature type="repeat" description="PPR" evidence="3">
    <location>
        <begin position="443"/>
        <end position="477"/>
    </location>
</feature>
<reference evidence="4 5" key="1">
    <citation type="journal article" date="2014" name="PLoS ONE">
        <title>Global Analysis of Gene Expression Profiles in Physic Nut (Jatropha curcas L.) Seedlings Exposed to Salt Stress.</title>
        <authorList>
            <person name="Zhang L."/>
            <person name="Zhang C."/>
            <person name="Wu P."/>
            <person name="Chen Y."/>
            <person name="Li M."/>
            <person name="Jiang H."/>
            <person name="Wu G."/>
        </authorList>
    </citation>
    <scope>NUCLEOTIDE SEQUENCE [LARGE SCALE GENOMIC DNA]</scope>
    <source>
        <strain evidence="5">cv. GZQX0401</strain>
        <tissue evidence="4">Young leaves</tissue>
    </source>
</reference>
<dbReference type="InterPro" id="IPR011990">
    <property type="entry name" value="TPR-like_helical_dom_sf"/>
</dbReference>
<evidence type="ECO:0008006" key="6">
    <source>
        <dbReference type="Google" id="ProtNLM"/>
    </source>
</evidence>
<evidence type="ECO:0000313" key="4">
    <source>
        <dbReference type="EMBL" id="KDP33174.1"/>
    </source>
</evidence>
<evidence type="ECO:0000256" key="3">
    <source>
        <dbReference type="PROSITE-ProRule" id="PRU00708"/>
    </source>
</evidence>
<feature type="repeat" description="PPR" evidence="3">
    <location>
        <begin position="478"/>
        <end position="512"/>
    </location>
</feature>